<evidence type="ECO:0000256" key="3">
    <source>
        <dbReference type="ARBA" id="ARBA00022692"/>
    </source>
</evidence>
<feature type="region of interest" description="Disordered" evidence="6">
    <location>
        <begin position="156"/>
        <end position="209"/>
    </location>
</feature>
<comment type="subcellular location">
    <subcellularLocation>
        <location evidence="1">Membrane</location>
        <topology evidence="1">Single-pass membrane protein</topology>
    </subcellularLocation>
</comment>
<organism evidence="8 9">
    <name type="scientific">Acidiphilium iwatense</name>
    <dbReference type="NCBI Taxonomy" id="768198"/>
    <lineage>
        <taxon>Bacteria</taxon>
        <taxon>Pseudomonadati</taxon>
        <taxon>Pseudomonadota</taxon>
        <taxon>Alphaproteobacteria</taxon>
        <taxon>Acetobacterales</taxon>
        <taxon>Acidocellaceae</taxon>
        <taxon>Acidiphilium</taxon>
    </lineage>
</organism>
<comment type="caution">
    <text evidence="8">The sequence shown here is derived from an EMBL/GenBank/DDBJ whole genome shotgun (WGS) entry which is preliminary data.</text>
</comment>
<dbReference type="InterPro" id="IPR005498">
    <property type="entry name" value="T4SS_VirB10/TraB/TrbI"/>
</dbReference>
<reference evidence="8 9" key="1">
    <citation type="submission" date="2022-01" db="EMBL/GenBank/DDBJ databases">
        <authorList>
            <person name="Won M."/>
            <person name="Kim S.-J."/>
            <person name="Kwon S.-W."/>
        </authorList>
    </citation>
    <scope>NUCLEOTIDE SEQUENCE [LARGE SCALE GENOMIC DNA]</scope>
    <source>
        <strain evidence="8 9">KCTC 23505</strain>
    </source>
</reference>
<gene>
    <name evidence="8" type="ORF">L2A60_11535</name>
</gene>
<keyword evidence="4 7" id="KW-1133">Transmembrane helix</keyword>
<evidence type="ECO:0000313" key="9">
    <source>
        <dbReference type="Proteomes" id="UP001521209"/>
    </source>
</evidence>
<feature type="region of interest" description="Disordered" evidence="6">
    <location>
        <begin position="1"/>
        <end position="24"/>
    </location>
</feature>
<comment type="similarity">
    <text evidence="2">Belongs to the TrbI/VirB10 family.</text>
</comment>
<proteinExistence type="inferred from homology"/>
<evidence type="ECO:0000313" key="8">
    <source>
        <dbReference type="EMBL" id="MCF3947307.1"/>
    </source>
</evidence>
<keyword evidence="5 7" id="KW-0472">Membrane</keyword>
<dbReference type="Proteomes" id="UP001521209">
    <property type="component" value="Unassembled WGS sequence"/>
</dbReference>
<feature type="transmembrane region" description="Helical" evidence="7">
    <location>
        <begin position="42"/>
        <end position="62"/>
    </location>
</feature>
<name>A0ABS9E0X2_9PROT</name>
<sequence>MTATEGEEGAGTVLPPSTQPTAAEGFRLRGDIPRVTRLSRKVLIGLGGMGALAVAGALGYGLQSHKPSGTASNLYDTQTHAEADGLSSLPKSYAGLAANHAPKLGPPLPGDLGPAIVNAHAHATTGTALMTSGTNSDARRLAQQQQAALASKLFVQEDRQPKNQGSKAADGKTAVQAADMSLSRTASATNSKTAFMSEPVNRRTVSPDRLQKPASPYVVQAGTVIPAALITGIRSDLPGQIIAQVTQDVYDSPTGRYLLIPQGAKLIGQYDSSVTFGQSRVLLVWTRLIMPDGESIVLDRLPGADTQGYAGLYDRVNNHWGMLFDGAILSTILSVGAEAGTSNSGNNLAQALRMGASNSISQTGQQIVQRELDVQPTLTIRPGFPVDVMVTRDLVLAPYEMKNTP</sequence>
<dbReference type="RefSeq" id="WP_235704532.1">
    <property type="nucleotide sequence ID" value="NZ_JAKGBZ010000021.1"/>
</dbReference>
<evidence type="ECO:0000256" key="5">
    <source>
        <dbReference type="ARBA" id="ARBA00023136"/>
    </source>
</evidence>
<keyword evidence="3 7" id="KW-0812">Transmembrane</keyword>
<evidence type="ECO:0000256" key="1">
    <source>
        <dbReference type="ARBA" id="ARBA00004167"/>
    </source>
</evidence>
<dbReference type="EMBL" id="JAKGBZ010000021">
    <property type="protein sequence ID" value="MCF3947307.1"/>
    <property type="molecule type" value="Genomic_DNA"/>
</dbReference>
<dbReference type="Gene3D" id="2.40.128.260">
    <property type="entry name" value="Type IV secretion system, VirB10/TraB/TrbI"/>
    <property type="match status" value="1"/>
</dbReference>
<evidence type="ECO:0000256" key="7">
    <source>
        <dbReference type="SAM" id="Phobius"/>
    </source>
</evidence>
<evidence type="ECO:0000256" key="4">
    <source>
        <dbReference type="ARBA" id="ARBA00022989"/>
    </source>
</evidence>
<evidence type="ECO:0000256" key="2">
    <source>
        <dbReference type="ARBA" id="ARBA00010265"/>
    </source>
</evidence>
<accession>A0ABS9E0X2</accession>
<keyword evidence="9" id="KW-1185">Reference proteome</keyword>
<dbReference type="InterPro" id="IPR042217">
    <property type="entry name" value="T4SS_VirB10/TrbI"/>
</dbReference>
<dbReference type="Pfam" id="PF03743">
    <property type="entry name" value="TrbI"/>
    <property type="match status" value="1"/>
</dbReference>
<evidence type="ECO:0000256" key="6">
    <source>
        <dbReference type="SAM" id="MobiDB-lite"/>
    </source>
</evidence>
<protein>
    <submittedName>
        <fullName evidence="8">TrbI/VirB10 family protein</fullName>
    </submittedName>
</protein>
<feature type="compositionally biased region" description="Polar residues" evidence="6">
    <location>
        <begin position="182"/>
        <end position="194"/>
    </location>
</feature>
<dbReference type="CDD" id="cd16429">
    <property type="entry name" value="VirB10"/>
    <property type="match status" value="1"/>
</dbReference>